<dbReference type="EMBL" id="PSQE01000003">
    <property type="protein sequence ID" value="RHN66829.1"/>
    <property type="molecule type" value="Genomic_DNA"/>
</dbReference>
<keyword evidence="2 5" id="KW-0732">Signal</keyword>
<dbReference type="Proteomes" id="UP000265566">
    <property type="component" value="Chromosome 3"/>
</dbReference>
<keyword evidence="4" id="KW-0813">Transport</keyword>
<name>A0A072UVW5_MEDTR</name>
<dbReference type="InterPro" id="IPR036312">
    <property type="entry name" value="Bifun_inhib/LTP/seed_sf"/>
</dbReference>
<organism evidence="7 10">
    <name type="scientific">Medicago truncatula</name>
    <name type="common">Barrel medic</name>
    <name type="synonym">Medicago tribuloides</name>
    <dbReference type="NCBI Taxonomy" id="3880"/>
    <lineage>
        <taxon>Eukaryota</taxon>
        <taxon>Viridiplantae</taxon>
        <taxon>Streptophyta</taxon>
        <taxon>Embryophyta</taxon>
        <taxon>Tracheophyta</taxon>
        <taxon>Spermatophyta</taxon>
        <taxon>Magnoliopsida</taxon>
        <taxon>eudicotyledons</taxon>
        <taxon>Gunneridae</taxon>
        <taxon>Pentapetalae</taxon>
        <taxon>rosids</taxon>
        <taxon>fabids</taxon>
        <taxon>Fabales</taxon>
        <taxon>Fabaceae</taxon>
        <taxon>Papilionoideae</taxon>
        <taxon>50 kb inversion clade</taxon>
        <taxon>NPAAA clade</taxon>
        <taxon>Hologalegina</taxon>
        <taxon>IRL clade</taxon>
        <taxon>Trifolieae</taxon>
        <taxon>Medicago</taxon>
    </lineage>
</organism>
<feature type="domain" description="Bifunctional inhibitor/plant lipid transfer protein/seed storage helical" evidence="6">
    <location>
        <begin position="33"/>
        <end position="115"/>
    </location>
</feature>
<dbReference type="InterPro" id="IPR016140">
    <property type="entry name" value="Bifunc_inhib/LTP/seed_store"/>
</dbReference>
<dbReference type="InterPro" id="IPR000528">
    <property type="entry name" value="Plant_nsLTP"/>
</dbReference>
<keyword evidence="10" id="KW-1185">Reference proteome</keyword>
<dbReference type="Proteomes" id="UP000002051">
    <property type="component" value="Chromosome 3"/>
</dbReference>
<dbReference type="STRING" id="3880.A0A072UVW5"/>
<gene>
    <name evidence="7" type="ordered locus">MTR_3g046350</name>
    <name evidence="8" type="ORF">MtrunA17_Chr3g0095931</name>
</gene>
<reference evidence="7 10" key="1">
    <citation type="journal article" date="2011" name="Nature">
        <title>The Medicago genome provides insight into the evolution of rhizobial symbioses.</title>
        <authorList>
            <person name="Young N.D."/>
            <person name="Debelle F."/>
            <person name="Oldroyd G.E."/>
            <person name="Geurts R."/>
            <person name="Cannon S.B."/>
            <person name="Udvardi M.K."/>
            <person name="Benedito V.A."/>
            <person name="Mayer K.F."/>
            <person name="Gouzy J."/>
            <person name="Schoof H."/>
            <person name="Van de Peer Y."/>
            <person name="Proost S."/>
            <person name="Cook D.R."/>
            <person name="Meyers B.C."/>
            <person name="Spannagl M."/>
            <person name="Cheung F."/>
            <person name="De Mita S."/>
            <person name="Krishnakumar V."/>
            <person name="Gundlach H."/>
            <person name="Zhou S."/>
            <person name="Mudge J."/>
            <person name="Bharti A.K."/>
            <person name="Murray J.D."/>
            <person name="Naoumkina M.A."/>
            <person name="Rosen B."/>
            <person name="Silverstein K.A."/>
            <person name="Tang H."/>
            <person name="Rombauts S."/>
            <person name="Zhao P.X."/>
            <person name="Zhou P."/>
            <person name="Barbe V."/>
            <person name="Bardou P."/>
            <person name="Bechner M."/>
            <person name="Bellec A."/>
            <person name="Berger A."/>
            <person name="Berges H."/>
            <person name="Bidwell S."/>
            <person name="Bisseling T."/>
            <person name="Choisne N."/>
            <person name="Couloux A."/>
            <person name="Denny R."/>
            <person name="Deshpande S."/>
            <person name="Dai X."/>
            <person name="Doyle J.J."/>
            <person name="Dudez A.M."/>
            <person name="Farmer A.D."/>
            <person name="Fouteau S."/>
            <person name="Franken C."/>
            <person name="Gibelin C."/>
            <person name="Gish J."/>
            <person name="Goldstein S."/>
            <person name="Gonzalez A.J."/>
            <person name="Green P.J."/>
            <person name="Hallab A."/>
            <person name="Hartog M."/>
            <person name="Hua A."/>
            <person name="Humphray S.J."/>
            <person name="Jeong D.H."/>
            <person name="Jing Y."/>
            <person name="Jocker A."/>
            <person name="Kenton S.M."/>
            <person name="Kim D.J."/>
            <person name="Klee K."/>
            <person name="Lai H."/>
            <person name="Lang C."/>
            <person name="Lin S."/>
            <person name="Macmil S.L."/>
            <person name="Magdelenat G."/>
            <person name="Matthews L."/>
            <person name="McCorrison J."/>
            <person name="Monaghan E.L."/>
            <person name="Mun J.H."/>
            <person name="Najar F.Z."/>
            <person name="Nicholson C."/>
            <person name="Noirot C."/>
            <person name="O'Bleness M."/>
            <person name="Paule C.R."/>
            <person name="Poulain J."/>
            <person name="Prion F."/>
            <person name="Qin B."/>
            <person name="Qu C."/>
            <person name="Retzel E.F."/>
            <person name="Riddle C."/>
            <person name="Sallet E."/>
            <person name="Samain S."/>
            <person name="Samson N."/>
            <person name="Sanders I."/>
            <person name="Saurat O."/>
            <person name="Scarpelli C."/>
            <person name="Schiex T."/>
            <person name="Segurens B."/>
            <person name="Severin A.J."/>
            <person name="Sherrier D.J."/>
            <person name="Shi R."/>
            <person name="Sims S."/>
            <person name="Singer S.R."/>
            <person name="Sinharoy S."/>
            <person name="Sterck L."/>
            <person name="Viollet A."/>
            <person name="Wang B.B."/>
            <person name="Wang K."/>
            <person name="Wang M."/>
            <person name="Wang X."/>
            <person name="Warfsmann J."/>
            <person name="Weissenbach J."/>
            <person name="White D.D."/>
            <person name="White J.D."/>
            <person name="Wiley G.B."/>
            <person name="Wincker P."/>
            <person name="Xing Y."/>
            <person name="Yang L."/>
            <person name="Yao Z."/>
            <person name="Ying F."/>
            <person name="Zhai J."/>
            <person name="Zhou L."/>
            <person name="Zuber A."/>
            <person name="Denarie J."/>
            <person name="Dixon R.A."/>
            <person name="May G.D."/>
            <person name="Schwartz D.C."/>
            <person name="Rogers J."/>
            <person name="Quetier F."/>
            <person name="Town C.D."/>
            <person name="Roe B.A."/>
        </authorList>
    </citation>
    <scope>NUCLEOTIDE SEQUENCE [LARGE SCALE GENOMIC DNA]</scope>
    <source>
        <strain evidence="7">A17</strain>
        <strain evidence="9 10">cv. Jemalong A17</strain>
    </source>
</reference>
<feature type="signal peptide" evidence="5">
    <location>
        <begin position="1"/>
        <end position="25"/>
    </location>
</feature>
<dbReference type="EnsemblPlants" id="KEH33556">
    <property type="protein sequence ID" value="KEH33556"/>
    <property type="gene ID" value="MTR_3g046350"/>
</dbReference>
<comment type="similarity">
    <text evidence="1 4">Belongs to the plant LTP family.</text>
</comment>
<evidence type="ECO:0000259" key="6">
    <source>
        <dbReference type="SMART" id="SM00499"/>
    </source>
</evidence>
<evidence type="ECO:0000256" key="5">
    <source>
        <dbReference type="SAM" id="SignalP"/>
    </source>
</evidence>
<dbReference type="PRINTS" id="PR00382">
    <property type="entry name" value="LIPIDTRNSFER"/>
</dbReference>
<reference evidence="7 10" key="2">
    <citation type="journal article" date="2014" name="BMC Genomics">
        <title>An improved genome release (version Mt4.0) for the model legume Medicago truncatula.</title>
        <authorList>
            <person name="Tang H."/>
            <person name="Krishnakumar V."/>
            <person name="Bidwell S."/>
            <person name="Rosen B."/>
            <person name="Chan A."/>
            <person name="Zhou S."/>
            <person name="Gentzbittel L."/>
            <person name="Childs K.L."/>
            <person name="Yandell M."/>
            <person name="Gundlach H."/>
            <person name="Mayer K.F."/>
            <person name="Schwartz D.C."/>
            <person name="Town C.D."/>
        </authorList>
    </citation>
    <scope>GENOME REANNOTATION</scope>
    <source>
        <strain evidence="7">A17</strain>
        <strain evidence="9 10">cv. Jemalong A17</strain>
    </source>
</reference>
<evidence type="ECO:0000256" key="2">
    <source>
        <dbReference type="ARBA" id="ARBA00022729"/>
    </source>
</evidence>
<comment type="function">
    <text evidence="4">Plant non-specific lipid-transfer proteins transfer phospholipids as well as galactolipids across membranes. May play a role in wax or cutin deposition in the cell walls of expanding epidermal cells and certain secretory tissues.</text>
</comment>
<dbReference type="HOGENOM" id="CLU_128423_2_0_1"/>
<keyword evidence="3" id="KW-1015">Disulfide bond</keyword>
<keyword evidence="4" id="KW-0446">Lipid-binding</keyword>
<dbReference type="SMART" id="SM00499">
    <property type="entry name" value="AAI"/>
    <property type="match status" value="1"/>
</dbReference>
<reference evidence="8" key="4">
    <citation type="journal article" date="2018" name="Nat. Plants">
        <title>Whole-genome landscape of Medicago truncatula symbiotic genes.</title>
        <authorList>
            <person name="Pecrix Y."/>
            <person name="Gamas P."/>
            <person name="Carrere S."/>
        </authorList>
    </citation>
    <scope>NUCLEOTIDE SEQUENCE</scope>
    <source>
        <tissue evidence="8">Leaves</tissue>
    </source>
</reference>
<dbReference type="Pfam" id="PF00234">
    <property type="entry name" value="Tryp_alpha_amyl"/>
    <property type="match status" value="1"/>
</dbReference>
<protein>
    <recommendedName>
        <fullName evidence="4">Non-specific lipid-transfer protein</fullName>
    </recommendedName>
</protein>
<evidence type="ECO:0000313" key="10">
    <source>
        <dbReference type="Proteomes" id="UP000002051"/>
    </source>
</evidence>
<dbReference type="SUPFAM" id="SSF47699">
    <property type="entry name" value="Bifunctional inhibitor/lipid-transfer protein/seed storage 2S albumin"/>
    <property type="match status" value="1"/>
</dbReference>
<dbReference type="CDD" id="cd01960">
    <property type="entry name" value="nsLTP1"/>
    <property type="match status" value="1"/>
</dbReference>
<dbReference type="Gramene" id="rna14928">
    <property type="protein sequence ID" value="RHN66829.1"/>
    <property type="gene ID" value="gene14928"/>
</dbReference>
<dbReference type="Gene3D" id="1.10.110.10">
    <property type="entry name" value="Plant lipid-transfer and hydrophobic proteins"/>
    <property type="match status" value="1"/>
</dbReference>
<evidence type="ECO:0000256" key="1">
    <source>
        <dbReference type="ARBA" id="ARBA00009748"/>
    </source>
</evidence>
<dbReference type="PANTHER" id="PTHR33076">
    <property type="entry name" value="NON-SPECIFIC LIPID-TRANSFER PROTEIN 2-RELATED"/>
    <property type="match status" value="1"/>
</dbReference>
<accession>A0A072UVW5</accession>
<dbReference type="GO" id="GO:0006869">
    <property type="term" value="P:lipid transport"/>
    <property type="evidence" value="ECO:0007669"/>
    <property type="project" value="InterPro"/>
</dbReference>
<evidence type="ECO:0000313" key="9">
    <source>
        <dbReference type="EnsemblPlants" id="KEH33556"/>
    </source>
</evidence>
<proteinExistence type="inferred from homology"/>
<dbReference type="AlphaFoldDB" id="A0A072UVW5"/>
<reference evidence="9" key="3">
    <citation type="submission" date="2015-04" db="UniProtKB">
        <authorList>
            <consortium name="EnsemblPlants"/>
        </authorList>
    </citation>
    <scope>IDENTIFICATION</scope>
    <source>
        <strain evidence="9">cv. Jemalong A17</strain>
    </source>
</reference>
<evidence type="ECO:0000256" key="4">
    <source>
        <dbReference type="RuleBase" id="RU000628"/>
    </source>
</evidence>
<dbReference type="EMBL" id="CM001219">
    <property type="protein sequence ID" value="KEH33556.1"/>
    <property type="molecule type" value="Genomic_DNA"/>
</dbReference>
<feature type="chain" id="PRO_5014500007" description="Non-specific lipid-transfer protein" evidence="5">
    <location>
        <begin position="26"/>
        <end position="117"/>
    </location>
</feature>
<evidence type="ECO:0000313" key="7">
    <source>
        <dbReference type="EMBL" id="KEH33556.1"/>
    </source>
</evidence>
<dbReference type="GO" id="GO:0008289">
    <property type="term" value="F:lipid binding"/>
    <property type="evidence" value="ECO:0007669"/>
    <property type="project" value="UniProtKB-KW"/>
</dbReference>
<evidence type="ECO:0000313" key="8">
    <source>
        <dbReference type="EMBL" id="RHN66829.1"/>
    </source>
</evidence>
<sequence length="117" mass="12775">MSGRNYVPLFVSVMVLCMVMTTLHASQIDDISCSEAISSLLPCLPFLEGSLPATPSSDCCTGATNLFNKANTIPARKSVCQCLQNASPKLWIHSERAKQLPKLCHINLFFPIDKCNS</sequence>
<evidence type="ECO:0000256" key="3">
    <source>
        <dbReference type="ARBA" id="ARBA00023157"/>
    </source>
</evidence>